<dbReference type="EMBL" id="JAYRBN010000119">
    <property type="protein sequence ID" value="KAL2719730.1"/>
    <property type="molecule type" value="Genomic_DNA"/>
</dbReference>
<organism evidence="1 2">
    <name type="scientific">Vespula maculifrons</name>
    <name type="common">Eastern yellow jacket</name>
    <name type="synonym">Wasp</name>
    <dbReference type="NCBI Taxonomy" id="7453"/>
    <lineage>
        <taxon>Eukaryota</taxon>
        <taxon>Metazoa</taxon>
        <taxon>Ecdysozoa</taxon>
        <taxon>Arthropoda</taxon>
        <taxon>Hexapoda</taxon>
        <taxon>Insecta</taxon>
        <taxon>Pterygota</taxon>
        <taxon>Neoptera</taxon>
        <taxon>Endopterygota</taxon>
        <taxon>Hymenoptera</taxon>
        <taxon>Apocrita</taxon>
        <taxon>Aculeata</taxon>
        <taxon>Vespoidea</taxon>
        <taxon>Vespidae</taxon>
        <taxon>Vespinae</taxon>
        <taxon>Vespula</taxon>
    </lineage>
</organism>
<dbReference type="Proteomes" id="UP001607303">
    <property type="component" value="Unassembled WGS sequence"/>
</dbReference>
<keyword evidence="2" id="KW-1185">Reference proteome</keyword>
<reference evidence="1 2" key="1">
    <citation type="journal article" date="2024" name="Ann. Entomol. Soc. Am.">
        <title>Genomic analyses of the southern and eastern yellowjacket wasps (Hymenoptera: Vespidae) reveal evolutionary signatures of social life.</title>
        <authorList>
            <person name="Catto M.A."/>
            <person name="Caine P.B."/>
            <person name="Orr S.E."/>
            <person name="Hunt B.G."/>
            <person name="Goodisman M.A.D."/>
        </authorList>
    </citation>
    <scope>NUCLEOTIDE SEQUENCE [LARGE SCALE GENOMIC DNA]</scope>
    <source>
        <strain evidence="1">232</strain>
        <tissue evidence="1">Head and thorax</tissue>
    </source>
</reference>
<name>A0ABD2AGS3_VESMC</name>
<sequence>MVSKTFLVLLDDTINQRAGFERKAFPFQIFSLQEEEDKTFTRVLTTILEEINMALFYKALFEWWYEETEYILLKGSKAKRLN</sequence>
<evidence type="ECO:0000313" key="1">
    <source>
        <dbReference type="EMBL" id="KAL2719730.1"/>
    </source>
</evidence>
<gene>
    <name evidence="1" type="ORF">V1477_021224</name>
</gene>
<dbReference type="AlphaFoldDB" id="A0ABD2AGS3"/>
<proteinExistence type="predicted"/>
<evidence type="ECO:0000313" key="2">
    <source>
        <dbReference type="Proteomes" id="UP001607303"/>
    </source>
</evidence>
<accession>A0ABD2AGS3</accession>
<protein>
    <submittedName>
        <fullName evidence="1">Uncharacterized protein</fullName>
    </submittedName>
</protein>
<comment type="caution">
    <text evidence="1">The sequence shown here is derived from an EMBL/GenBank/DDBJ whole genome shotgun (WGS) entry which is preliminary data.</text>
</comment>